<evidence type="ECO:0000313" key="3">
    <source>
        <dbReference type="EMBL" id="CAL4185468.1"/>
    </source>
</evidence>
<accession>A0AAV2SGA9</accession>
<dbReference type="EMBL" id="CAXKWB010062572">
    <property type="protein sequence ID" value="CAL4185468.1"/>
    <property type="molecule type" value="Genomic_DNA"/>
</dbReference>
<feature type="signal peptide" evidence="2">
    <location>
        <begin position="1"/>
        <end position="21"/>
    </location>
</feature>
<sequence length="195" mass="21989">MAPVLATTLALSTLLLKTSLGSPLGNPLRFITSSRLNFENYYPGTNSDILNNESRFPVVQNEIDIDNENIIPEYSYSMKQENRSIESRTSYHIQSLCPKCILPALESARNKKSPLEQMTVSDRNITEEIRKRRLEMVKAKLLEKLHLSEPPKASIRRVDLPRVLREGLLPGEETQPPPFVSPPQPLASTILVPTK</sequence>
<evidence type="ECO:0000256" key="1">
    <source>
        <dbReference type="SAM" id="MobiDB-lite"/>
    </source>
</evidence>
<keyword evidence="2" id="KW-0732">Signal</keyword>
<evidence type="ECO:0000313" key="4">
    <source>
        <dbReference type="Proteomes" id="UP001497623"/>
    </source>
</evidence>
<evidence type="ECO:0000256" key="2">
    <source>
        <dbReference type="SAM" id="SignalP"/>
    </source>
</evidence>
<protein>
    <submittedName>
        <fullName evidence="3">Uncharacterized protein</fullName>
    </submittedName>
</protein>
<gene>
    <name evidence="3" type="ORF">MNOR_LOCUS35951</name>
</gene>
<proteinExistence type="predicted"/>
<dbReference type="Proteomes" id="UP001497623">
    <property type="component" value="Unassembled WGS sequence"/>
</dbReference>
<reference evidence="3 4" key="1">
    <citation type="submission" date="2024-05" db="EMBL/GenBank/DDBJ databases">
        <authorList>
            <person name="Wallberg A."/>
        </authorList>
    </citation>
    <scope>NUCLEOTIDE SEQUENCE [LARGE SCALE GENOMIC DNA]</scope>
</reference>
<organism evidence="3 4">
    <name type="scientific">Meganyctiphanes norvegica</name>
    <name type="common">Northern krill</name>
    <name type="synonym">Thysanopoda norvegica</name>
    <dbReference type="NCBI Taxonomy" id="48144"/>
    <lineage>
        <taxon>Eukaryota</taxon>
        <taxon>Metazoa</taxon>
        <taxon>Ecdysozoa</taxon>
        <taxon>Arthropoda</taxon>
        <taxon>Crustacea</taxon>
        <taxon>Multicrustacea</taxon>
        <taxon>Malacostraca</taxon>
        <taxon>Eumalacostraca</taxon>
        <taxon>Eucarida</taxon>
        <taxon>Euphausiacea</taxon>
        <taxon>Euphausiidae</taxon>
        <taxon>Meganyctiphanes</taxon>
    </lineage>
</organism>
<feature type="region of interest" description="Disordered" evidence="1">
    <location>
        <begin position="169"/>
        <end position="195"/>
    </location>
</feature>
<comment type="caution">
    <text evidence="3">The sequence shown here is derived from an EMBL/GenBank/DDBJ whole genome shotgun (WGS) entry which is preliminary data.</text>
</comment>
<name>A0AAV2SGA9_MEGNR</name>
<feature type="non-terminal residue" evidence="3">
    <location>
        <position position="195"/>
    </location>
</feature>
<keyword evidence="4" id="KW-1185">Reference proteome</keyword>
<feature type="compositionally biased region" description="Pro residues" evidence="1">
    <location>
        <begin position="175"/>
        <end position="185"/>
    </location>
</feature>
<dbReference type="AlphaFoldDB" id="A0AAV2SGA9"/>
<feature type="chain" id="PRO_5043371280" evidence="2">
    <location>
        <begin position="22"/>
        <end position="195"/>
    </location>
</feature>